<proteinExistence type="predicted"/>
<feature type="domain" description="VWFA" evidence="1">
    <location>
        <begin position="250"/>
        <end position="428"/>
    </location>
</feature>
<dbReference type="InterPro" id="IPR022156">
    <property type="entry name" value="Uncharacterised_YfbK_N"/>
</dbReference>
<dbReference type="InterPro" id="IPR051266">
    <property type="entry name" value="CLCR"/>
</dbReference>
<dbReference type="InterPro" id="IPR008969">
    <property type="entry name" value="CarboxyPept-like_regulatory"/>
</dbReference>
<keyword evidence="3" id="KW-1185">Reference proteome</keyword>
<gene>
    <name evidence="2" type="ORF">GCM10023231_33740</name>
</gene>
<protein>
    <submittedName>
        <fullName evidence="2">VWA domain-containing protein</fullName>
    </submittedName>
</protein>
<dbReference type="PANTHER" id="PTHR10579">
    <property type="entry name" value="CALCIUM-ACTIVATED CHLORIDE CHANNEL REGULATOR"/>
    <property type="match status" value="1"/>
</dbReference>
<dbReference type="CDD" id="cd01465">
    <property type="entry name" value="vWA_subgroup"/>
    <property type="match status" value="1"/>
</dbReference>
<dbReference type="PROSITE" id="PS50234">
    <property type="entry name" value="VWFA"/>
    <property type="match status" value="1"/>
</dbReference>
<dbReference type="Gene3D" id="3.40.50.410">
    <property type="entry name" value="von Willebrand factor, type A domain"/>
    <property type="match status" value="1"/>
</dbReference>
<evidence type="ECO:0000313" key="2">
    <source>
        <dbReference type="EMBL" id="GAA4802073.1"/>
    </source>
</evidence>
<dbReference type="Pfam" id="PF12450">
    <property type="entry name" value="vWF_A"/>
    <property type="match status" value="1"/>
</dbReference>
<accession>A0ABP9BYT0</accession>
<dbReference type="Gene3D" id="2.60.40.1120">
    <property type="entry name" value="Carboxypeptidase-like, regulatory domain"/>
    <property type="match status" value="1"/>
</dbReference>
<dbReference type="Pfam" id="PF00092">
    <property type="entry name" value="VWA"/>
    <property type="match status" value="1"/>
</dbReference>
<dbReference type="SUPFAM" id="SSF49464">
    <property type="entry name" value="Carboxypeptidase regulatory domain-like"/>
    <property type="match status" value="1"/>
</dbReference>
<dbReference type="InterPro" id="IPR002035">
    <property type="entry name" value="VWF_A"/>
</dbReference>
<evidence type="ECO:0000259" key="1">
    <source>
        <dbReference type="PROSITE" id="PS50234"/>
    </source>
</evidence>
<dbReference type="EMBL" id="BAABIQ010000042">
    <property type="protein sequence ID" value="GAA4802073.1"/>
    <property type="molecule type" value="Genomic_DNA"/>
</dbReference>
<comment type="caution">
    <text evidence="2">The sequence shown here is derived from an EMBL/GenBank/DDBJ whole genome shotgun (WGS) entry which is preliminary data.</text>
</comment>
<evidence type="ECO:0000313" key="3">
    <source>
        <dbReference type="Proteomes" id="UP001501411"/>
    </source>
</evidence>
<sequence>MLFLLFFSLVSFTNSNDRIISGTVYSQADQQALPGVSVIIEGASKGVMTDQKGHYTITISSKDQFLVFQYIGFKTTRVPIGPSNTLDVQLQSADQALDEVVVVGAGRQKKSRLVGSSAYGMAVVPRGVTVSNQVRIWGQPRPTETYQKIKENGFTSPIKEPLSTFAVDVDAASYSNVRRFINNGELPPKDAVRVEEMINYFQYDLKGPSDNRPVAISTELSQAPWNPQHQLLRVALKAKSVDTDKLPPSNFVFLIDVSGSMAESNRLPLVKTSLKMLVDQLRDKDKVALVTYAGTAGIKLESTPGNQKMKIKDAIDDLSANGSTAGGAGIKMAYKLAREQYIKEGNNRIILASDGDFNVGPSSDEDMEELITEERESGINLSILGFGMVNLKDSKMEIMADKGRGNYAYIDNLSEARKAIITEFGGTLFTVAKDVKIQVEFNPAKVQAYRLLGYENRLLESKDFNNDQKIGGDMGVGHSVTAYYEIVPFGVRDNYAGNVDPLKYQTNSKPINNTYNHEIAQVKFRYKEPGGQKSKLEQLTIADKPIDFHHASADFRFASAVAELGMLLRNSEYKQQADYDRLIARAKAAKGTDEEGYRAEFIRLAESAKLLARSKAVANLGEY</sequence>
<dbReference type="Pfam" id="PF13715">
    <property type="entry name" value="CarbopepD_reg_2"/>
    <property type="match status" value="1"/>
</dbReference>
<dbReference type="PANTHER" id="PTHR10579:SF43">
    <property type="entry name" value="ZINC FINGER (C3HC4-TYPE RING FINGER) FAMILY PROTEIN"/>
    <property type="match status" value="1"/>
</dbReference>
<dbReference type="Proteomes" id="UP001501411">
    <property type="component" value="Unassembled WGS sequence"/>
</dbReference>
<name>A0ABP9BYT0_9SPHI</name>
<reference evidence="3" key="1">
    <citation type="journal article" date="2019" name="Int. J. Syst. Evol. Microbiol.">
        <title>The Global Catalogue of Microorganisms (GCM) 10K type strain sequencing project: providing services to taxonomists for standard genome sequencing and annotation.</title>
        <authorList>
            <consortium name="The Broad Institute Genomics Platform"/>
            <consortium name="The Broad Institute Genome Sequencing Center for Infectious Disease"/>
            <person name="Wu L."/>
            <person name="Ma J."/>
        </authorList>
    </citation>
    <scope>NUCLEOTIDE SEQUENCE [LARGE SCALE GENOMIC DNA]</scope>
    <source>
        <strain evidence="3">JCM 18200</strain>
    </source>
</reference>
<dbReference type="SUPFAM" id="SSF53300">
    <property type="entry name" value="vWA-like"/>
    <property type="match status" value="1"/>
</dbReference>
<dbReference type="InterPro" id="IPR021908">
    <property type="entry name" value="YfbK_C"/>
</dbReference>
<dbReference type="InterPro" id="IPR036465">
    <property type="entry name" value="vWFA_dom_sf"/>
</dbReference>
<dbReference type="SMART" id="SM00327">
    <property type="entry name" value="VWA"/>
    <property type="match status" value="1"/>
</dbReference>
<dbReference type="Pfam" id="PF12034">
    <property type="entry name" value="YfbK_C"/>
    <property type="match status" value="1"/>
</dbReference>
<organism evidence="2 3">
    <name type="scientific">Olivibacter ginsenosidimutans</name>
    <dbReference type="NCBI Taxonomy" id="1176537"/>
    <lineage>
        <taxon>Bacteria</taxon>
        <taxon>Pseudomonadati</taxon>
        <taxon>Bacteroidota</taxon>
        <taxon>Sphingobacteriia</taxon>
        <taxon>Sphingobacteriales</taxon>
        <taxon>Sphingobacteriaceae</taxon>
        <taxon>Olivibacter</taxon>
    </lineage>
</organism>